<name>A0A9W8B1T2_9FUNG</name>
<comment type="caution">
    <text evidence="3">The sequence shown here is derived from an EMBL/GenBank/DDBJ whole genome shotgun (WGS) entry which is preliminary data.</text>
</comment>
<dbReference type="Proteomes" id="UP001151582">
    <property type="component" value="Unassembled WGS sequence"/>
</dbReference>
<organism evidence="3 4">
    <name type="scientific">Dimargaris verticillata</name>
    <dbReference type="NCBI Taxonomy" id="2761393"/>
    <lineage>
        <taxon>Eukaryota</taxon>
        <taxon>Fungi</taxon>
        <taxon>Fungi incertae sedis</taxon>
        <taxon>Zoopagomycota</taxon>
        <taxon>Kickxellomycotina</taxon>
        <taxon>Dimargaritomycetes</taxon>
        <taxon>Dimargaritales</taxon>
        <taxon>Dimargaritaceae</taxon>
        <taxon>Dimargaris</taxon>
    </lineage>
</organism>
<dbReference type="OrthoDB" id="445007at2759"/>
<comment type="cofactor">
    <cofactor evidence="1">
        <name>Fe cation</name>
        <dbReference type="ChEBI" id="CHEBI:24875"/>
    </cofactor>
</comment>
<dbReference type="Pfam" id="PF05721">
    <property type="entry name" value="PhyH"/>
    <property type="match status" value="1"/>
</dbReference>
<reference evidence="3" key="1">
    <citation type="submission" date="2022-07" db="EMBL/GenBank/DDBJ databases">
        <title>Phylogenomic reconstructions and comparative analyses of Kickxellomycotina fungi.</title>
        <authorList>
            <person name="Reynolds N.K."/>
            <person name="Stajich J.E."/>
            <person name="Barry K."/>
            <person name="Grigoriev I.V."/>
            <person name="Crous P."/>
            <person name="Smith M.E."/>
        </authorList>
    </citation>
    <scope>NUCLEOTIDE SEQUENCE</scope>
    <source>
        <strain evidence="3">RSA 567</strain>
    </source>
</reference>
<protein>
    <recommendedName>
        <fullName evidence="5">Phytanoyl-CoA dioxygenase</fullName>
    </recommendedName>
</protein>
<proteinExistence type="inferred from homology"/>
<dbReference type="PANTHER" id="PTHR20883">
    <property type="entry name" value="PHYTANOYL-COA DIOXYGENASE DOMAIN CONTAINING 1"/>
    <property type="match status" value="1"/>
</dbReference>
<evidence type="ECO:0000313" key="3">
    <source>
        <dbReference type="EMBL" id="KAJ1979320.1"/>
    </source>
</evidence>
<gene>
    <name evidence="3" type="ORF">H4R34_002874</name>
</gene>
<dbReference type="AlphaFoldDB" id="A0A9W8B1T2"/>
<evidence type="ECO:0000256" key="2">
    <source>
        <dbReference type="ARBA" id="ARBA00005830"/>
    </source>
</evidence>
<evidence type="ECO:0008006" key="5">
    <source>
        <dbReference type="Google" id="ProtNLM"/>
    </source>
</evidence>
<sequence length="360" mass="40201">MGNPGKAKQRKLIAHFNRYGYAVIERALDESDTQLLRHECDSLVNHCYLEDDVVHDLGCVIEPLTSGIRDTDVKDRLRLRHSTDLFRQYRGSIHDPRVTYLLLSKLGRVAQMFLPTTDGPYLLNEQYIVKPPRSGRSTEFAWHQDSQYLPSGLQQEPAVSCWVALNDVAFDNGTVIVDPYPSEVSCQPDQEPQQSVASYITHHTRAAQSYSLPRQTFAFGRDTQSPDDIPGRYRIITMPAGSILVMSGLVYHCSSPNDSASFRRCWMPQYSANALYHLPPSLSDSTASVPTHGVSVSPVPPDTRNCNEAPVLETKPMGELVVDSLQTQEPVLLVALAVPIDSRSRRAGRVGLKDTNHHNH</sequence>
<comment type="similarity">
    <text evidence="2">Belongs to the PhyH family.</text>
</comment>
<accession>A0A9W8B1T2</accession>
<dbReference type="SUPFAM" id="SSF51197">
    <property type="entry name" value="Clavaminate synthase-like"/>
    <property type="match status" value="1"/>
</dbReference>
<dbReference type="EMBL" id="JANBQB010000225">
    <property type="protein sequence ID" value="KAJ1979320.1"/>
    <property type="molecule type" value="Genomic_DNA"/>
</dbReference>
<dbReference type="PANTHER" id="PTHR20883:SF46">
    <property type="entry name" value="PHYTANOYL-COA HYDROXYLASE"/>
    <property type="match status" value="1"/>
</dbReference>
<dbReference type="Gene3D" id="2.60.120.620">
    <property type="entry name" value="q2cbj1_9rhob like domain"/>
    <property type="match status" value="1"/>
</dbReference>
<keyword evidence="4" id="KW-1185">Reference proteome</keyword>
<dbReference type="InterPro" id="IPR008775">
    <property type="entry name" value="Phytyl_CoA_dOase-like"/>
</dbReference>
<evidence type="ECO:0000313" key="4">
    <source>
        <dbReference type="Proteomes" id="UP001151582"/>
    </source>
</evidence>
<evidence type="ECO:0000256" key="1">
    <source>
        <dbReference type="ARBA" id="ARBA00001962"/>
    </source>
</evidence>